<evidence type="ECO:0000313" key="10">
    <source>
        <dbReference type="Proteomes" id="UP000198539"/>
    </source>
</evidence>
<comment type="subcellular location">
    <subcellularLocation>
        <location evidence="1 7">Cell membrane</location>
        <topology evidence="1 7">Multi-pass membrane protein</topology>
    </subcellularLocation>
</comment>
<dbReference type="PROSITE" id="PS50928">
    <property type="entry name" value="ABC_TM1"/>
    <property type="match status" value="1"/>
</dbReference>
<organism evidence="9 10">
    <name type="scientific">Roseicitreum antarcticum</name>
    <dbReference type="NCBI Taxonomy" id="564137"/>
    <lineage>
        <taxon>Bacteria</taxon>
        <taxon>Pseudomonadati</taxon>
        <taxon>Pseudomonadota</taxon>
        <taxon>Alphaproteobacteria</taxon>
        <taxon>Rhodobacterales</taxon>
        <taxon>Paracoccaceae</taxon>
        <taxon>Roseicitreum</taxon>
    </lineage>
</organism>
<dbReference type="GO" id="GO:0005886">
    <property type="term" value="C:plasma membrane"/>
    <property type="evidence" value="ECO:0007669"/>
    <property type="project" value="UniProtKB-SubCell"/>
</dbReference>
<gene>
    <name evidence="9" type="ORF">SAMN04488238_102108</name>
</gene>
<evidence type="ECO:0000256" key="4">
    <source>
        <dbReference type="ARBA" id="ARBA00022692"/>
    </source>
</evidence>
<keyword evidence="5 7" id="KW-1133">Transmembrane helix</keyword>
<dbReference type="AlphaFoldDB" id="A0A1H2TMF4"/>
<feature type="transmembrane region" description="Helical" evidence="7">
    <location>
        <begin position="174"/>
        <end position="193"/>
    </location>
</feature>
<dbReference type="Pfam" id="PF19300">
    <property type="entry name" value="BPD_transp_1_N"/>
    <property type="match status" value="1"/>
</dbReference>
<dbReference type="InterPro" id="IPR000515">
    <property type="entry name" value="MetI-like"/>
</dbReference>
<dbReference type="CDD" id="cd06261">
    <property type="entry name" value="TM_PBP2"/>
    <property type="match status" value="1"/>
</dbReference>
<keyword evidence="2 7" id="KW-0813">Transport</keyword>
<dbReference type="InterPro" id="IPR035906">
    <property type="entry name" value="MetI-like_sf"/>
</dbReference>
<proteinExistence type="inferred from homology"/>
<keyword evidence="10" id="KW-1185">Reference proteome</keyword>
<feature type="transmembrane region" description="Helical" evidence="7">
    <location>
        <begin position="133"/>
        <end position="162"/>
    </location>
</feature>
<dbReference type="RefSeq" id="WP_092885602.1">
    <property type="nucleotide sequence ID" value="NZ_CP061498.1"/>
</dbReference>
<dbReference type="Pfam" id="PF00528">
    <property type="entry name" value="BPD_transp_1"/>
    <property type="match status" value="1"/>
</dbReference>
<dbReference type="Proteomes" id="UP000198539">
    <property type="component" value="Unassembled WGS sequence"/>
</dbReference>
<keyword evidence="6 7" id="KW-0472">Membrane</keyword>
<dbReference type="GO" id="GO:0071916">
    <property type="term" value="F:dipeptide transmembrane transporter activity"/>
    <property type="evidence" value="ECO:0007669"/>
    <property type="project" value="TreeGrafter"/>
</dbReference>
<evidence type="ECO:0000256" key="6">
    <source>
        <dbReference type="ARBA" id="ARBA00023136"/>
    </source>
</evidence>
<feature type="transmembrane region" description="Helical" evidence="7">
    <location>
        <begin position="228"/>
        <end position="254"/>
    </location>
</feature>
<dbReference type="STRING" id="564137.SAMN04488238_102108"/>
<keyword evidence="3" id="KW-1003">Cell membrane</keyword>
<dbReference type="OrthoDB" id="9807402at2"/>
<evidence type="ECO:0000256" key="7">
    <source>
        <dbReference type="RuleBase" id="RU363032"/>
    </source>
</evidence>
<evidence type="ECO:0000256" key="2">
    <source>
        <dbReference type="ARBA" id="ARBA00022448"/>
    </source>
</evidence>
<dbReference type="PANTHER" id="PTHR43163">
    <property type="entry name" value="DIPEPTIDE TRANSPORT SYSTEM PERMEASE PROTEIN DPPB-RELATED"/>
    <property type="match status" value="1"/>
</dbReference>
<feature type="transmembrane region" description="Helical" evidence="7">
    <location>
        <begin position="12"/>
        <end position="31"/>
    </location>
</feature>
<dbReference type="InterPro" id="IPR045621">
    <property type="entry name" value="BPD_transp_1_N"/>
</dbReference>
<evidence type="ECO:0000259" key="8">
    <source>
        <dbReference type="PROSITE" id="PS50928"/>
    </source>
</evidence>
<evidence type="ECO:0000256" key="3">
    <source>
        <dbReference type="ARBA" id="ARBA00022475"/>
    </source>
</evidence>
<dbReference type="EMBL" id="FNOM01000002">
    <property type="protein sequence ID" value="SDW45133.1"/>
    <property type="molecule type" value="Genomic_DNA"/>
</dbReference>
<dbReference type="Gene3D" id="1.10.3720.10">
    <property type="entry name" value="MetI-like"/>
    <property type="match status" value="1"/>
</dbReference>
<evidence type="ECO:0000256" key="5">
    <source>
        <dbReference type="ARBA" id="ARBA00022989"/>
    </source>
</evidence>
<evidence type="ECO:0000313" key="9">
    <source>
        <dbReference type="EMBL" id="SDW45133.1"/>
    </source>
</evidence>
<evidence type="ECO:0000256" key="1">
    <source>
        <dbReference type="ARBA" id="ARBA00004651"/>
    </source>
</evidence>
<protein>
    <submittedName>
        <fullName evidence="9">Peptide/nickel transport system permease protein</fullName>
    </submittedName>
</protein>
<dbReference type="SUPFAM" id="SSF161098">
    <property type="entry name" value="MetI-like"/>
    <property type="match status" value="1"/>
</dbReference>
<name>A0A1H2TMF4_9RHOB</name>
<feature type="transmembrane region" description="Helical" evidence="7">
    <location>
        <begin position="98"/>
        <end position="121"/>
    </location>
</feature>
<keyword evidence="4 7" id="KW-0812">Transmembrane</keyword>
<reference evidence="9 10" key="1">
    <citation type="submission" date="2016-10" db="EMBL/GenBank/DDBJ databases">
        <authorList>
            <person name="de Groot N.N."/>
        </authorList>
    </citation>
    <scope>NUCLEOTIDE SEQUENCE [LARGE SCALE GENOMIC DNA]</scope>
    <source>
        <strain evidence="9 10">CGMCC 1.8894</strain>
    </source>
</reference>
<feature type="transmembrane region" description="Helical" evidence="7">
    <location>
        <begin position="274"/>
        <end position="300"/>
    </location>
</feature>
<comment type="similarity">
    <text evidence="7">Belongs to the binding-protein-dependent transport system permease family.</text>
</comment>
<feature type="domain" description="ABC transmembrane type-1" evidence="8">
    <location>
        <begin position="94"/>
        <end position="297"/>
    </location>
</feature>
<sequence length="310" mass="32962">MARIVLFKTLRAIITLLVAVTLVFLFIRLSGDPAVALAPPDAPPEVIEEYRVRLGLDQPLAVQYVNYLGGMAQGDFGYSIHTGRSAPSLFMERLPATLLLGLTALGISVVLGVTLGTVAALRHNSVIDRLVMSFSVFAFAMPNFFFGLMVVLTGALVFGVYFGGSGGTPSLGQLLAPAATLGLATMGSFARFTRSSLLETLNKPFMAALSARGVSFRRRLLRHAAPNAAIPVVTMLGLSLGGIVAGAVVTEQVFSWPGVGQLLIRSVETRDIAVLQFIVLMIALVMTVTNLLVDVLYLALDPRMRGGRDG</sequence>
<dbReference type="PANTHER" id="PTHR43163:SF6">
    <property type="entry name" value="DIPEPTIDE TRANSPORT SYSTEM PERMEASE PROTEIN DPPB-RELATED"/>
    <property type="match status" value="1"/>
</dbReference>
<accession>A0A1H2TMF4</accession>